<evidence type="ECO:0000313" key="1">
    <source>
        <dbReference type="EMBL" id="CBJ11712.1"/>
    </source>
</evidence>
<name>D3HS31_LEGLN</name>
<organism evidence="1 2">
    <name type="scientific">Legionella longbeachae serogroup 1 (strain NSW150)</name>
    <dbReference type="NCBI Taxonomy" id="661367"/>
    <lineage>
        <taxon>Bacteria</taxon>
        <taxon>Pseudomonadati</taxon>
        <taxon>Pseudomonadota</taxon>
        <taxon>Gammaproteobacteria</taxon>
        <taxon>Legionellales</taxon>
        <taxon>Legionellaceae</taxon>
        <taxon>Legionella</taxon>
    </lineage>
</organism>
<dbReference type="HOGENOM" id="CLU_082389_0_0_6"/>
<sequence>MDLLKRNAGMQERIYPLGLRGLFLLLIICANRSIANPSLLASEPPPRGNYSLATSQQPGPFFSFGQNIIDKNQFIVSYNPSYIYGKGQGILEGDPALLYGVTDSMSLLVTLPYAFRYNNGNITQSGIGDLAIDLEYAFYNFENSKYSDQATIIFSPTFPISNLGSISKKSNVNQRVSGFSRKNVPSNFNAVSYFVGATYSRMFIDWYSFLAPGVLFIEKHDSIQQGTQYYYNLGIGRDIKSREKKYIFAGLLEFNGQYSAKTTHLSKTVPNTGGNIIYVTPSLWFSTSKLVVQVGISLPINQYWYGNQSNVSYYTGSIITWTIH</sequence>
<dbReference type="KEGG" id="llo:LLO_1351"/>
<evidence type="ECO:0000313" key="2">
    <source>
        <dbReference type="Proteomes" id="UP000001060"/>
    </source>
</evidence>
<dbReference type="AlphaFoldDB" id="D3HS31"/>
<dbReference type="STRING" id="661367.LLO_1351"/>
<dbReference type="OrthoDB" id="5648450at2"/>
<gene>
    <name evidence="1" type="ordered locus">LLO_1351</name>
</gene>
<dbReference type="eggNOG" id="ENOG50342FI">
    <property type="taxonomic scope" value="Bacteria"/>
</dbReference>
<protein>
    <submittedName>
        <fullName evidence="1">Uncharacterized protein</fullName>
    </submittedName>
</protein>
<accession>D3HS31</accession>
<keyword evidence="2" id="KW-1185">Reference proteome</keyword>
<dbReference type="EMBL" id="FN650140">
    <property type="protein sequence ID" value="CBJ11712.1"/>
    <property type="molecule type" value="Genomic_DNA"/>
</dbReference>
<reference evidence="1 2" key="1">
    <citation type="journal article" date="2010" name="PLoS Genet.">
        <title>Analysis of the Legionella longbeachae genome and transcriptome uncovers unique strategies to cause Legionnaires' disease.</title>
        <authorList>
            <person name="Cazalet C."/>
            <person name="Gomez-Valero L."/>
            <person name="Rusniok C."/>
            <person name="Lomma M."/>
            <person name="Dervins-Ravault D."/>
            <person name="Newton H."/>
            <person name="Sansom F."/>
            <person name="Jarraud S."/>
            <person name="Zidane N."/>
            <person name="Ma L."/>
            <person name="Bouchier C."/>
            <person name="Etienne J."/>
            <person name="Hartland E."/>
            <person name="Buchrieser C."/>
        </authorList>
    </citation>
    <scope>NUCLEOTIDE SEQUENCE [LARGE SCALE GENOMIC DNA]</scope>
    <source>
        <strain evidence="1 2">NSW150</strain>
    </source>
</reference>
<proteinExistence type="predicted"/>
<dbReference type="Proteomes" id="UP000001060">
    <property type="component" value="Chromosome"/>
</dbReference>